<keyword evidence="6" id="KW-0539">Nucleus</keyword>
<evidence type="ECO:0000259" key="10">
    <source>
        <dbReference type="PROSITE" id="PS51154"/>
    </source>
</evidence>
<dbReference type="FunFam" id="3.40.50.300:FF:002337">
    <property type="entry name" value="Transcription factor bHLH140"/>
    <property type="match status" value="1"/>
</dbReference>
<dbReference type="GO" id="GO:0008270">
    <property type="term" value="F:zinc ion binding"/>
    <property type="evidence" value="ECO:0007669"/>
    <property type="project" value="UniProtKB-KW"/>
</dbReference>
<feature type="region of interest" description="Disordered" evidence="8">
    <location>
        <begin position="26"/>
        <end position="91"/>
    </location>
</feature>
<evidence type="ECO:0000259" key="9">
    <source>
        <dbReference type="PROSITE" id="PS51084"/>
    </source>
</evidence>
<dbReference type="SUPFAM" id="SSF54197">
    <property type="entry name" value="HIT-like"/>
    <property type="match status" value="1"/>
</dbReference>
<dbReference type="Pfam" id="PF01661">
    <property type="entry name" value="Macro"/>
    <property type="match status" value="1"/>
</dbReference>
<dbReference type="InterPro" id="IPR032566">
    <property type="entry name" value="Znf-C2HE"/>
</dbReference>
<dbReference type="Pfam" id="PF10283">
    <property type="entry name" value="zf-CCHH"/>
    <property type="match status" value="1"/>
</dbReference>
<dbReference type="InterPro" id="IPR019808">
    <property type="entry name" value="Histidine_triad_CS"/>
</dbReference>
<feature type="compositionally biased region" description="Polar residues" evidence="8">
    <location>
        <begin position="71"/>
        <end position="82"/>
    </location>
</feature>
<dbReference type="GO" id="GO:0000012">
    <property type="term" value="P:single strand break repair"/>
    <property type="evidence" value="ECO:0000318"/>
    <property type="project" value="GO_Central"/>
</dbReference>
<sequence>MENEVELPKCKYGAQCYRKNAEHLSQFYHPSDSEETYEERVVRSKRSHAELNQQGAGSQERGKEFSHIPEQKQSSNLNPSATEDSRFEEAEGEWEIDEYDGENAANCEYDEVAQEPSTSSYAHHNSSGRNQTPDAVVLLILVGVPGSGKSTFCSKLMSSGAQPWIRICQDIIANGKRGTKKQCLREAESALLRRRSVVIDRCNIDIKQRQDFLELAARLRVNCHAVVLNLPASLCIQRASHRVAHEGGLNAGNASQIINRVFRSRRLPSLSEGFFRITLCRTDADVEKATEEYRVLDHSKLLGAGLFGPVNKKEIRPLQLAGITAIDDSNSPPGTNKEELARTQSVVAAKQQILKDHLPRVGVIGTSQHMSSVDEQQEETNTLAFPSISTADFQFDHYKASTILVESVSEFLLKNPNAGLKLMLVDIGSKSHMLSLVKKKATELNVDSYRFTFFTGDITKIRSSGGPPCNVLANATNWRLKAGGGGVNAAIFKAAGPELEEATRKVATTLLPGSSIVVPLSPSSPLRKEEGVTHVIHVLGPNMNPQRPNCLADDYVEGCKILRNAYASLFENFASLFQTKPMVVDNCKRVDTGSTNQKPKLNAFQVLMQASKRKGEVGDISLKREKGEKVRVIEDSITCSGGDHTESGITQTHGQANLPSEMNSISRESMNGHGPKNLLSRENAEAKVHDIRAGGLQGRDKVERKWDKWTLALYKLALHPDESKLLQVTDAAVVLYDLYPKAKKHVLVLSRKQGLDALEDARQEHIALLEHMHSLGEKWAASFLKEDSSLVFRAGYHSVPSMKQLHLHVVSQDFDSACLKNKKHWNSFTTPFFRDSLDIIDELKTHGRVDNCGERAEKALQELELRCHRCRSIQPNMPRLKAHILACTQPLFNSTHLITVDSVNGV</sequence>
<dbReference type="Gene3D" id="3.40.50.300">
    <property type="entry name" value="P-loop containing nucleotide triphosphate hydrolases"/>
    <property type="match status" value="1"/>
</dbReference>
<dbReference type="InterPro" id="IPR027417">
    <property type="entry name" value="P-loop_NTPase"/>
</dbReference>
<keyword evidence="5" id="KW-0238">DNA-binding</keyword>
<dbReference type="InterPro" id="IPR011146">
    <property type="entry name" value="HIT-like"/>
</dbReference>
<dbReference type="SUPFAM" id="SSF52540">
    <property type="entry name" value="P-loop containing nucleoside triphosphate hydrolases"/>
    <property type="match status" value="1"/>
</dbReference>
<dbReference type="GO" id="GO:0047627">
    <property type="term" value="F:adenylylsulfatase activity"/>
    <property type="evidence" value="ECO:0007669"/>
    <property type="project" value="UniProtKB-ARBA"/>
</dbReference>
<dbReference type="GO" id="GO:1990165">
    <property type="term" value="F:single-strand break-containing DNA binding"/>
    <property type="evidence" value="ECO:0000318"/>
    <property type="project" value="GO_Central"/>
</dbReference>
<gene>
    <name evidence="11" type="ORF">MARPO_0120s0055</name>
</gene>
<evidence type="ECO:0000256" key="2">
    <source>
        <dbReference type="ARBA" id="ARBA00022723"/>
    </source>
</evidence>
<organism evidence="11 12">
    <name type="scientific">Marchantia polymorpha</name>
    <name type="common">Common liverwort</name>
    <name type="synonym">Marchantia aquatica</name>
    <dbReference type="NCBI Taxonomy" id="3197"/>
    <lineage>
        <taxon>Eukaryota</taxon>
        <taxon>Viridiplantae</taxon>
        <taxon>Streptophyta</taxon>
        <taxon>Embryophyta</taxon>
        <taxon>Marchantiophyta</taxon>
        <taxon>Marchantiopsida</taxon>
        <taxon>Marchantiidae</taxon>
        <taxon>Marchantiales</taxon>
        <taxon>Marchantiaceae</taxon>
        <taxon>Marchantia</taxon>
    </lineage>
</organism>
<dbReference type="Pfam" id="PF11969">
    <property type="entry name" value="DcpS_C"/>
    <property type="match status" value="1"/>
</dbReference>
<comment type="caution">
    <text evidence="7">Lacks conserved residue(s) required for the propagation of feature annotation.</text>
</comment>
<evidence type="ECO:0000256" key="1">
    <source>
        <dbReference type="ARBA" id="ARBA00004123"/>
    </source>
</evidence>
<dbReference type="PROSITE" id="PS51084">
    <property type="entry name" value="HIT_2"/>
    <property type="match status" value="1"/>
</dbReference>
<accession>A0A2R6WAA7</accession>
<dbReference type="GO" id="GO:0033699">
    <property type="term" value="F:DNA 5'-adenosine monophosphate hydrolase activity"/>
    <property type="evidence" value="ECO:0000318"/>
    <property type="project" value="GO_Central"/>
</dbReference>
<dbReference type="InterPro" id="IPR036265">
    <property type="entry name" value="HIT-like_sf"/>
</dbReference>
<evidence type="ECO:0008006" key="13">
    <source>
        <dbReference type="Google" id="ProtNLM"/>
    </source>
</evidence>
<dbReference type="GO" id="GO:0030983">
    <property type="term" value="F:mismatched DNA binding"/>
    <property type="evidence" value="ECO:0000318"/>
    <property type="project" value="GO_Central"/>
</dbReference>
<dbReference type="FunFam" id="3.30.428.10:FF:000004">
    <property type="entry name" value="aprataxin isoform X2"/>
    <property type="match status" value="1"/>
</dbReference>
<dbReference type="InterPro" id="IPR019406">
    <property type="entry name" value="APLF_PBZ"/>
</dbReference>
<evidence type="ECO:0000313" key="11">
    <source>
        <dbReference type="EMBL" id="PTQ30785.1"/>
    </source>
</evidence>
<reference evidence="12" key="1">
    <citation type="journal article" date="2017" name="Cell">
        <title>Insights into land plant evolution garnered from the Marchantia polymorpha genome.</title>
        <authorList>
            <person name="Bowman J.L."/>
            <person name="Kohchi T."/>
            <person name="Yamato K.T."/>
            <person name="Jenkins J."/>
            <person name="Shu S."/>
            <person name="Ishizaki K."/>
            <person name="Yamaoka S."/>
            <person name="Nishihama R."/>
            <person name="Nakamura Y."/>
            <person name="Berger F."/>
            <person name="Adam C."/>
            <person name="Aki S.S."/>
            <person name="Althoff F."/>
            <person name="Araki T."/>
            <person name="Arteaga-Vazquez M.A."/>
            <person name="Balasubrmanian S."/>
            <person name="Barry K."/>
            <person name="Bauer D."/>
            <person name="Boehm C.R."/>
            <person name="Briginshaw L."/>
            <person name="Caballero-Perez J."/>
            <person name="Catarino B."/>
            <person name="Chen F."/>
            <person name="Chiyoda S."/>
            <person name="Chovatia M."/>
            <person name="Davies K.M."/>
            <person name="Delmans M."/>
            <person name="Demura T."/>
            <person name="Dierschke T."/>
            <person name="Dolan L."/>
            <person name="Dorantes-Acosta A.E."/>
            <person name="Eklund D.M."/>
            <person name="Florent S.N."/>
            <person name="Flores-Sandoval E."/>
            <person name="Fujiyama A."/>
            <person name="Fukuzawa H."/>
            <person name="Galik B."/>
            <person name="Grimanelli D."/>
            <person name="Grimwood J."/>
            <person name="Grossniklaus U."/>
            <person name="Hamada T."/>
            <person name="Haseloff J."/>
            <person name="Hetherington A.J."/>
            <person name="Higo A."/>
            <person name="Hirakawa Y."/>
            <person name="Hundley H.N."/>
            <person name="Ikeda Y."/>
            <person name="Inoue K."/>
            <person name="Inoue S.I."/>
            <person name="Ishida S."/>
            <person name="Jia Q."/>
            <person name="Kakita M."/>
            <person name="Kanazawa T."/>
            <person name="Kawai Y."/>
            <person name="Kawashima T."/>
            <person name="Kennedy M."/>
            <person name="Kinose K."/>
            <person name="Kinoshita T."/>
            <person name="Kohara Y."/>
            <person name="Koide E."/>
            <person name="Komatsu K."/>
            <person name="Kopischke S."/>
            <person name="Kubo M."/>
            <person name="Kyozuka J."/>
            <person name="Lagercrantz U."/>
            <person name="Lin S.S."/>
            <person name="Lindquist E."/>
            <person name="Lipzen A.M."/>
            <person name="Lu C.W."/>
            <person name="De Luna E."/>
            <person name="Martienssen R.A."/>
            <person name="Minamino N."/>
            <person name="Mizutani M."/>
            <person name="Mizutani M."/>
            <person name="Mochizuki N."/>
            <person name="Monte I."/>
            <person name="Mosher R."/>
            <person name="Nagasaki H."/>
            <person name="Nakagami H."/>
            <person name="Naramoto S."/>
            <person name="Nishitani K."/>
            <person name="Ohtani M."/>
            <person name="Okamoto T."/>
            <person name="Okumura M."/>
            <person name="Phillips J."/>
            <person name="Pollak B."/>
            <person name="Reinders A."/>
            <person name="Rovekamp M."/>
            <person name="Sano R."/>
            <person name="Sawa S."/>
            <person name="Schmid M.W."/>
            <person name="Shirakawa M."/>
            <person name="Solano R."/>
            <person name="Spunde A."/>
            <person name="Suetsugu N."/>
            <person name="Sugano S."/>
            <person name="Sugiyama A."/>
            <person name="Sun R."/>
            <person name="Suzuki Y."/>
            <person name="Takenaka M."/>
            <person name="Takezawa D."/>
            <person name="Tomogane H."/>
            <person name="Tsuzuki M."/>
            <person name="Ueda T."/>
            <person name="Umeda M."/>
            <person name="Ward J.M."/>
            <person name="Watanabe Y."/>
            <person name="Yazaki K."/>
            <person name="Yokoyama R."/>
            <person name="Yoshitake Y."/>
            <person name="Yotsui I."/>
            <person name="Zachgo S."/>
            <person name="Schmutz J."/>
        </authorList>
    </citation>
    <scope>NUCLEOTIDE SEQUENCE [LARGE SCALE GENOMIC DNA]</scope>
    <source>
        <strain evidence="12">Tak-1</strain>
    </source>
</reference>
<keyword evidence="12" id="KW-1185">Reference proteome</keyword>
<evidence type="ECO:0000256" key="5">
    <source>
        <dbReference type="ARBA" id="ARBA00023125"/>
    </source>
</evidence>
<dbReference type="InterPro" id="IPR002589">
    <property type="entry name" value="Macro_dom"/>
</dbReference>
<dbReference type="PANTHER" id="PTHR12486">
    <property type="entry name" value="APRATAXIN-RELATED"/>
    <property type="match status" value="1"/>
</dbReference>
<evidence type="ECO:0000256" key="3">
    <source>
        <dbReference type="ARBA" id="ARBA00022771"/>
    </source>
</evidence>
<dbReference type="Pfam" id="PF13671">
    <property type="entry name" value="AAA_33"/>
    <property type="match status" value="1"/>
</dbReference>
<name>A0A2R6WAA7_MARPO</name>
<dbReference type="GO" id="GO:0003697">
    <property type="term" value="F:single-stranded DNA binding"/>
    <property type="evidence" value="ECO:0000318"/>
    <property type="project" value="GO_Central"/>
</dbReference>
<dbReference type="SUPFAM" id="SSF52949">
    <property type="entry name" value="Macro domain-like"/>
    <property type="match status" value="2"/>
</dbReference>
<dbReference type="GO" id="GO:0003725">
    <property type="term" value="F:double-stranded RNA binding"/>
    <property type="evidence" value="ECO:0000318"/>
    <property type="project" value="GO_Central"/>
</dbReference>
<evidence type="ECO:0000256" key="8">
    <source>
        <dbReference type="SAM" id="MobiDB-lite"/>
    </source>
</evidence>
<dbReference type="SMART" id="SM00506">
    <property type="entry name" value="A1pp"/>
    <property type="match status" value="1"/>
</dbReference>
<dbReference type="PANTHER" id="PTHR12486:SF4">
    <property type="entry name" value="APRATAXIN"/>
    <property type="match status" value="1"/>
</dbReference>
<evidence type="ECO:0000256" key="6">
    <source>
        <dbReference type="ARBA" id="ARBA00023242"/>
    </source>
</evidence>
<dbReference type="Gene3D" id="3.30.428.10">
    <property type="entry name" value="HIT-like"/>
    <property type="match status" value="1"/>
</dbReference>
<comment type="subcellular location">
    <subcellularLocation>
        <location evidence="1">Nucleus</location>
    </subcellularLocation>
</comment>
<evidence type="ECO:0000256" key="4">
    <source>
        <dbReference type="ARBA" id="ARBA00022833"/>
    </source>
</evidence>
<keyword evidence="4" id="KW-0862">Zinc</keyword>
<feature type="domain" description="HIT" evidence="9">
    <location>
        <begin position="712"/>
        <end position="819"/>
    </location>
</feature>
<feature type="domain" description="Macro" evidence="10">
    <location>
        <begin position="438"/>
        <end position="641"/>
    </location>
</feature>
<dbReference type="Gene3D" id="3.40.220.10">
    <property type="entry name" value="Leucine Aminopeptidase, subunit E, domain 1"/>
    <property type="match status" value="2"/>
</dbReference>
<dbReference type="PROSITE" id="PS51154">
    <property type="entry name" value="MACRO"/>
    <property type="match status" value="1"/>
</dbReference>
<dbReference type="Pfam" id="PF16278">
    <property type="entry name" value="zf-C2HE"/>
    <property type="match status" value="1"/>
</dbReference>
<dbReference type="EMBL" id="KZ772792">
    <property type="protein sequence ID" value="PTQ30785.1"/>
    <property type="molecule type" value="Genomic_DNA"/>
</dbReference>
<dbReference type="GO" id="GO:0005634">
    <property type="term" value="C:nucleus"/>
    <property type="evidence" value="ECO:0000318"/>
    <property type="project" value="GO_Central"/>
</dbReference>
<dbReference type="Gramene" id="Mp4g07860.1">
    <property type="protein sequence ID" value="Mp4g07860.1.cds"/>
    <property type="gene ID" value="Mp4g07860"/>
</dbReference>
<keyword evidence="2" id="KW-0479">Metal-binding</keyword>
<dbReference type="InterPro" id="IPR043472">
    <property type="entry name" value="Macro_dom-like"/>
</dbReference>
<dbReference type="Proteomes" id="UP000244005">
    <property type="component" value="Unassembled WGS sequence"/>
</dbReference>
<dbReference type="PROSITE" id="PS00892">
    <property type="entry name" value="HIT_1"/>
    <property type="match status" value="1"/>
</dbReference>
<proteinExistence type="predicted"/>
<keyword evidence="3" id="KW-0863">Zinc-finger</keyword>
<feature type="compositionally biased region" description="Basic and acidic residues" evidence="8">
    <location>
        <begin position="60"/>
        <end position="70"/>
    </location>
</feature>
<dbReference type="AlphaFoldDB" id="A0A2R6WAA7"/>
<evidence type="ECO:0000313" key="12">
    <source>
        <dbReference type="Proteomes" id="UP000244005"/>
    </source>
</evidence>
<protein>
    <recommendedName>
        <fullName evidence="13">Macro domain-containing protein</fullName>
    </recommendedName>
</protein>
<evidence type="ECO:0000256" key="7">
    <source>
        <dbReference type="PROSITE-ProRule" id="PRU00464"/>
    </source>
</evidence>
<dbReference type="OrthoDB" id="3512845at2759"/>